<accession>A0A840FUQ0</accession>
<organism evidence="3 4">
    <name type="scientific">Variovorax guangxiensis</name>
    <dbReference type="NCBI Taxonomy" id="1775474"/>
    <lineage>
        <taxon>Bacteria</taxon>
        <taxon>Pseudomonadati</taxon>
        <taxon>Pseudomonadota</taxon>
        <taxon>Betaproteobacteria</taxon>
        <taxon>Burkholderiales</taxon>
        <taxon>Comamonadaceae</taxon>
        <taxon>Variovorax</taxon>
    </lineage>
</organism>
<proteinExistence type="inferred from homology"/>
<dbReference type="InterPro" id="IPR006311">
    <property type="entry name" value="TAT_signal"/>
</dbReference>
<sequence length="326" mass="34316">MHATKRALLIACGLAAAAAMLPLSANADNAAWPTKPIRLLVGFPGGSTPDIAARTIAEPLSKALGQPIVVDNKAGASGNIAADQVAKATDDHTLGIVINGNLTSSKMLYPKLPYDPVKDFTYLSLIATAPLVLVAQNNLPSGAAFFDEGRKAGDKWNYGSVGIGSVGHLGMELLKTRVPGFKPEHVPYQGNPQVITAMLGDQVQMGLIPPGVAMPQIKAGKLKAIGLTGGRSALVPEIPPLADAGVKDFNLEVWVALLGPSNLSKVAQARISRELETVMKNPDVRRKLFEQGWQAVGTSPDGMRTRVNEEAAIMTKIISARGIKLQ</sequence>
<dbReference type="Gene3D" id="3.40.190.10">
    <property type="entry name" value="Periplasmic binding protein-like II"/>
    <property type="match status" value="1"/>
</dbReference>
<dbReference type="PANTHER" id="PTHR42928">
    <property type="entry name" value="TRICARBOXYLATE-BINDING PROTEIN"/>
    <property type="match status" value="1"/>
</dbReference>
<dbReference type="Pfam" id="PF03401">
    <property type="entry name" value="TctC"/>
    <property type="match status" value="1"/>
</dbReference>
<comment type="similarity">
    <text evidence="1">Belongs to the UPF0065 (bug) family.</text>
</comment>
<reference evidence="3 4" key="1">
    <citation type="submission" date="2020-08" db="EMBL/GenBank/DDBJ databases">
        <title>Genomic Encyclopedia of Type Strains, Phase IV (KMG-V): Genome sequencing to study the core and pangenomes of soil and plant-associated prokaryotes.</title>
        <authorList>
            <person name="Whitman W."/>
        </authorList>
    </citation>
    <scope>NUCLEOTIDE SEQUENCE [LARGE SCALE GENOMIC DNA]</scope>
    <source>
        <strain evidence="3 4">34/80</strain>
    </source>
</reference>
<keyword evidence="3" id="KW-0675">Receptor</keyword>
<feature type="signal peptide" evidence="2">
    <location>
        <begin position="1"/>
        <end position="27"/>
    </location>
</feature>
<dbReference type="InterPro" id="IPR042100">
    <property type="entry name" value="Bug_dom1"/>
</dbReference>
<protein>
    <submittedName>
        <fullName evidence="3">Tripartite-type tricarboxylate transporter receptor subunit TctC</fullName>
    </submittedName>
</protein>
<gene>
    <name evidence="3" type="ORF">GGD71_003961</name>
</gene>
<dbReference type="InterPro" id="IPR005064">
    <property type="entry name" value="BUG"/>
</dbReference>
<feature type="chain" id="PRO_5032696540" evidence="2">
    <location>
        <begin position="28"/>
        <end position="326"/>
    </location>
</feature>
<comment type="caution">
    <text evidence="3">The sequence shown here is derived from an EMBL/GenBank/DDBJ whole genome shotgun (WGS) entry which is preliminary data.</text>
</comment>
<dbReference type="AlphaFoldDB" id="A0A840FUQ0"/>
<dbReference type="RefSeq" id="WP_184640199.1">
    <property type="nucleotide sequence ID" value="NZ_JACIFZ010000004.1"/>
</dbReference>
<dbReference type="Proteomes" id="UP000524450">
    <property type="component" value="Unassembled WGS sequence"/>
</dbReference>
<dbReference type="EMBL" id="JACIFZ010000004">
    <property type="protein sequence ID" value="MBB4223179.1"/>
    <property type="molecule type" value="Genomic_DNA"/>
</dbReference>
<evidence type="ECO:0000256" key="1">
    <source>
        <dbReference type="ARBA" id="ARBA00006987"/>
    </source>
</evidence>
<dbReference type="PANTHER" id="PTHR42928:SF5">
    <property type="entry name" value="BLR1237 PROTEIN"/>
    <property type="match status" value="1"/>
</dbReference>
<evidence type="ECO:0000313" key="4">
    <source>
        <dbReference type="Proteomes" id="UP000524450"/>
    </source>
</evidence>
<evidence type="ECO:0000256" key="2">
    <source>
        <dbReference type="SAM" id="SignalP"/>
    </source>
</evidence>
<name>A0A840FUQ0_9BURK</name>
<dbReference type="PROSITE" id="PS51318">
    <property type="entry name" value="TAT"/>
    <property type="match status" value="1"/>
</dbReference>
<evidence type="ECO:0000313" key="3">
    <source>
        <dbReference type="EMBL" id="MBB4223179.1"/>
    </source>
</evidence>
<dbReference type="CDD" id="cd07012">
    <property type="entry name" value="PBP2_Bug_TTT"/>
    <property type="match status" value="1"/>
</dbReference>
<dbReference type="Gene3D" id="3.40.190.150">
    <property type="entry name" value="Bordetella uptake gene, domain 1"/>
    <property type="match status" value="1"/>
</dbReference>
<dbReference type="PIRSF" id="PIRSF017082">
    <property type="entry name" value="YflP"/>
    <property type="match status" value="1"/>
</dbReference>
<keyword evidence="2" id="KW-0732">Signal</keyword>